<feature type="region of interest" description="Disordered" evidence="1">
    <location>
        <begin position="30"/>
        <end position="52"/>
    </location>
</feature>
<evidence type="ECO:0000256" key="1">
    <source>
        <dbReference type="SAM" id="MobiDB-lite"/>
    </source>
</evidence>
<reference evidence="3" key="1">
    <citation type="submission" date="2017-09" db="EMBL/GenBank/DDBJ databases">
        <title>Depth-based differentiation of microbial function through sediment-hosted aquifers and enrichment of novel symbionts in the deep terrestrial subsurface.</title>
        <authorList>
            <person name="Probst A.J."/>
            <person name="Ladd B."/>
            <person name="Jarett J.K."/>
            <person name="Geller-Mcgrath D.E."/>
            <person name="Sieber C.M.K."/>
            <person name="Emerson J.B."/>
            <person name="Anantharaman K."/>
            <person name="Thomas B.C."/>
            <person name="Malmstrom R."/>
            <person name="Stieglmeier M."/>
            <person name="Klingl A."/>
            <person name="Woyke T."/>
            <person name="Ryan C.M."/>
            <person name="Banfield J.F."/>
        </authorList>
    </citation>
    <scope>NUCLEOTIDE SEQUENCE [LARGE SCALE GENOMIC DNA]</scope>
</reference>
<evidence type="ECO:0000313" key="2">
    <source>
        <dbReference type="EMBL" id="PIR94024.1"/>
    </source>
</evidence>
<proteinExistence type="predicted"/>
<name>A0A2H0V4L2_9BACT</name>
<dbReference type="AlphaFoldDB" id="A0A2H0V4L2"/>
<sequence length="108" mass="11190">MRNIRRAKNDVALLASILIAKYKRSHKIQVSAGGPDGGLQSPPNSATGEHVLGGPLGISGPLGLANNEENTMSGPLGLNTNHELVRFVAGIMPGGGLNPETRLALLTM</sequence>
<comment type="caution">
    <text evidence="2">The sequence shown here is derived from an EMBL/GenBank/DDBJ whole genome shotgun (WGS) entry which is preliminary data.</text>
</comment>
<dbReference type="EMBL" id="PFAP01000022">
    <property type="protein sequence ID" value="PIR94024.1"/>
    <property type="molecule type" value="Genomic_DNA"/>
</dbReference>
<gene>
    <name evidence="2" type="ORF">COT97_03405</name>
</gene>
<accession>A0A2H0V4L2</accession>
<protein>
    <submittedName>
        <fullName evidence="2">Uncharacterized protein</fullName>
    </submittedName>
</protein>
<evidence type="ECO:0000313" key="3">
    <source>
        <dbReference type="Proteomes" id="UP000229901"/>
    </source>
</evidence>
<organism evidence="2 3">
    <name type="scientific">Candidatus Falkowbacteria bacterium CG10_big_fil_rev_8_21_14_0_10_39_11</name>
    <dbReference type="NCBI Taxonomy" id="1974565"/>
    <lineage>
        <taxon>Bacteria</taxon>
        <taxon>Candidatus Falkowiibacteriota</taxon>
    </lineage>
</organism>
<dbReference type="Proteomes" id="UP000229901">
    <property type="component" value="Unassembled WGS sequence"/>
</dbReference>